<name>A6GBN2_9BACT</name>
<proteinExistence type="predicted"/>
<evidence type="ECO:0000313" key="2">
    <source>
        <dbReference type="EMBL" id="EDM76738.1"/>
    </source>
</evidence>
<feature type="region of interest" description="Disordered" evidence="1">
    <location>
        <begin position="1"/>
        <end position="38"/>
    </location>
</feature>
<comment type="caution">
    <text evidence="2">The sequence shown here is derived from an EMBL/GenBank/DDBJ whole genome shotgun (WGS) entry which is preliminary data.</text>
</comment>
<evidence type="ECO:0008006" key="4">
    <source>
        <dbReference type="Google" id="ProtNLM"/>
    </source>
</evidence>
<dbReference type="AlphaFoldDB" id="A6GBN2"/>
<reference evidence="2 3" key="1">
    <citation type="submission" date="2007-06" db="EMBL/GenBank/DDBJ databases">
        <authorList>
            <person name="Shimkets L."/>
            <person name="Ferriera S."/>
            <person name="Johnson J."/>
            <person name="Kravitz S."/>
            <person name="Beeson K."/>
            <person name="Sutton G."/>
            <person name="Rogers Y.-H."/>
            <person name="Friedman R."/>
            <person name="Frazier M."/>
            <person name="Venter J.C."/>
        </authorList>
    </citation>
    <scope>NUCLEOTIDE SEQUENCE [LARGE SCALE GENOMIC DNA]</scope>
    <source>
        <strain evidence="2 3">SIR-1</strain>
    </source>
</reference>
<organism evidence="2 3">
    <name type="scientific">Plesiocystis pacifica SIR-1</name>
    <dbReference type="NCBI Taxonomy" id="391625"/>
    <lineage>
        <taxon>Bacteria</taxon>
        <taxon>Pseudomonadati</taxon>
        <taxon>Myxococcota</taxon>
        <taxon>Polyangia</taxon>
        <taxon>Nannocystales</taxon>
        <taxon>Nannocystaceae</taxon>
        <taxon>Plesiocystis</taxon>
    </lineage>
</organism>
<feature type="compositionally biased region" description="Basic and acidic residues" evidence="1">
    <location>
        <begin position="23"/>
        <end position="35"/>
    </location>
</feature>
<accession>A6GBN2</accession>
<evidence type="ECO:0000313" key="3">
    <source>
        <dbReference type="Proteomes" id="UP000005801"/>
    </source>
</evidence>
<keyword evidence="3" id="KW-1185">Reference proteome</keyword>
<dbReference type="OrthoDB" id="5400814at2"/>
<dbReference type="eggNOG" id="COG1652">
    <property type="taxonomic scope" value="Bacteria"/>
</dbReference>
<dbReference type="Proteomes" id="UP000005801">
    <property type="component" value="Unassembled WGS sequence"/>
</dbReference>
<dbReference type="RefSeq" id="WP_006974123.1">
    <property type="nucleotide sequence ID" value="NZ_ABCS01000059.1"/>
</dbReference>
<dbReference type="EMBL" id="ABCS01000059">
    <property type="protein sequence ID" value="EDM76738.1"/>
    <property type="molecule type" value="Genomic_DNA"/>
</dbReference>
<evidence type="ECO:0000256" key="1">
    <source>
        <dbReference type="SAM" id="MobiDB-lite"/>
    </source>
</evidence>
<gene>
    <name evidence="2" type="ORF">PPSIR1_33826</name>
</gene>
<dbReference type="STRING" id="391625.PPSIR1_33826"/>
<sequence length="611" mass="66662">MPRTAREPDRASSTSTGKAITHAPERSPGEEREALQELADASAPVKVLERLQLLADEGVGGSRSRSQSLAIARDGVSGSAGDYPHRGQIQSAFGRHSIGGIQGHTDQLAHLASKGLGARGYSVGEHVGFRSSSPSVFEATHEAVHYLQKRAGLSLPGGMGRAGDAHEQQANAVAGEVAAGRGVEGMLDRGLGSGSGSGSSSGAEGLQLLGEKEALASTRGMAVANLKSSFKSTGGKSYGRFKFASTTLSDRYNFGRVLQQLIIRTQATVTNKAQATTWKTNNRTHLNRFLFEALDTGMCRQLSEVVASRLVESTTGQWVYILGATGASGASDNHAFVITSPTQLPSRRDVHLGKLLNLGNLSSDELMVADAWDNHKYMNLDRYLRKEHHQLGDNDLDRDRLNVEFEEQARGQAAFTARFPAALIQGIHQAATGSFERFESEHSSEYKAMKKDQTGAYFDFPRKENLSIEHDDAARLYAMTQGESNNVRRQAFLNWAADLRGRRMDWNHGSARASFKYMLSENRLKVHARALLDAIDLNNENVPRAIDGADLWRYIKYAKLDKNRAAQARRKLVQSMSDTQVTELQAAAGDNKYNSLIAPFVARDTQEETTL</sequence>
<feature type="compositionally biased region" description="Basic and acidic residues" evidence="1">
    <location>
        <begin position="1"/>
        <end position="10"/>
    </location>
</feature>
<protein>
    <recommendedName>
        <fullName evidence="4">DUF4157 domain-containing protein</fullName>
    </recommendedName>
</protein>